<proteinExistence type="predicted"/>
<evidence type="ECO:0000256" key="1">
    <source>
        <dbReference type="SAM" id="MobiDB-lite"/>
    </source>
</evidence>
<accession>A0ABN1YT90</accession>
<evidence type="ECO:0000256" key="2">
    <source>
        <dbReference type="SAM" id="SignalP"/>
    </source>
</evidence>
<feature type="region of interest" description="Disordered" evidence="1">
    <location>
        <begin position="31"/>
        <end position="80"/>
    </location>
</feature>
<feature type="compositionally biased region" description="Low complexity" evidence="1">
    <location>
        <begin position="31"/>
        <end position="51"/>
    </location>
</feature>
<name>A0ABN1YT90_9MICO</name>
<feature type="chain" id="PRO_5046964277" evidence="2">
    <location>
        <begin position="19"/>
        <end position="234"/>
    </location>
</feature>
<dbReference type="PROSITE" id="PS51257">
    <property type="entry name" value="PROKAR_LIPOPROTEIN"/>
    <property type="match status" value="1"/>
</dbReference>
<sequence>MRPTLALASAGIALLALAGCGPVAPAASLSPTATATNQPTTTPSASTTPTPTTTPPSSDPPSPPATATPPPASPGASDARSCGDEYVLAMISGAPTSWEGTAEEQLAQAQPEGSFAPAEALAGLDVECVVTYRTPIDGSPGVAVVSQAVVARSDVVFQELEGWANASGYTSRSGQTGFVEREAPLTADGTSTMKIFWAPLDGDDPTIGNAADIVRLSGAQPDAVLVWHADFTQG</sequence>
<comment type="caution">
    <text evidence="3">The sequence shown here is derived from an EMBL/GenBank/DDBJ whole genome shotgun (WGS) entry which is preliminary data.</text>
</comment>
<dbReference type="RefSeq" id="WP_343918193.1">
    <property type="nucleotide sequence ID" value="NZ_BAAAKK010000003.1"/>
</dbReference>
<feature type="signal peptide" evidence="2">
    <location>
        <begin position="1"/>
        <end position="18"/>
    </location>
</feature>
<feature type="compositionally biased region" description="Pro residues" evidence="1">
    <location>
        <begin position="52"/>
        <end position="73"/>
    </location>
</feature>
<dbReference type="Proteomes" id="UP001501266">
    <property type="component" value="Unassembled WGS sequence"/>
</dbReference>
<protein>
    <submittedName>
        <fullName evidence="3">Uncharacterized protein</fullName>
    </submittedName>
</protein>
<gene>
    <name evidence="3" type="ORF">GCM10009640_10810</name>
</gene>
<organism evidence="3 4">
    <name type="scientific">Agrococcus citreus</name>
    <dbReference type="NCBI Taxonomy" id="84643"/>
    <lineage>
        <taxon>Bacteria</taxon>
        <taxon>Bacillati</taxon>
        <taxon>Actinomycetota</taxon>
        <taxon>Actinomycetes</taxon>
        <taxon>Micrococcales</taxon>
        <taxon>Microbacteriaceae</taxon>
        <taxon>Agrococcus</taxon>
    </lineage>
</organism>
<evidence type="ECO:0000313" key="4">
    <source>
        <dbReference type="Proteomes" id="UP001501266"/>
    </source>
</evidence>
<evidence type="ECO:0000313" key="3">
    <source>
        <dbReference type="EMBL" id="GAA1420873.1"/>
    </source>
</evidence>
<keyword evidence="2" id="KW-0732">Signal</keyword>
<keyword evidence="4" id="KW-1185">Reference proteome</keyword>
<dbReference type="EMBL" id="BAAAKK010000003">
    <property type="protein sequence ID" value="GAA1420873.1"/>
    <property type="molecule type" value="Genomic_DNA"/>
</dbReference>
<reference evidence="3 4" key="1">
    <citation type="journal article" date="2019" name="Int. J. Syst. Evol. Microbiol.">
        <title>The Global Catalogue of Microorganisms (GCM) 10K type strain sequencing project: providing services to taxonomists for standard genome sequencing and annotation.</title>
        <authorList>
            <consortium name="The Broad Institute Genomics Platform"/>
            <consortium name="The Broad Institute Genome Sequencing Center for Infectious Disease"/>
            <person name="Wu L."/>
            <person name="Ma J."/>
        </authorList>
    </citation>
    <scope>NUCLEOTIDE SEQUENCE [LARGE SCALE GENOMIC DNA]</scope>
    <source>
        <strain evidence="3 4">JCM 12398</strain>
    </source>
</reference>